<keyword evidence="1" id="KW-0732">Signal</keyword>
<proteinExistence type="predicted"/>
<evidence type="ECO:0000256" key="1">
    <source>
        <dbReference type="SAM" id="SignalP"/>
    </source>
</evidence>
<dbReference type="EMBL" id="GIFC01002520">
    <property type="protein sequence ID" value="MXU84603.1"/>
    <property type="molecule type" value="Transcribed_RNA"/>
</dbReference>
<protein>
    <submittedName>
        <fullName evidence="2">Putative secreted protein</fullName>
    </submittedName>
</protein>
<dbReference type="AlphaFoldDB" id="A0A6B0UE04"/>
<evidence type="ECO:0000313" key="2">
    <source>
        <dbReference type="EMBL" id="MXU84603.1"/>
    </source>
</evidence>
<accession>A0A6B0UE04</accession>
<feature type="signal peptide" evidence="1">
    <location>
        <begin position="1"/>
        <end position="24"/>
    </location>
</feature>
<reference evidence="2" key="1">
    <citation type="submission" date="2019-12" db="EMBL/GenBank/DDBJ databases">
        <title>An insight into the sialome of adult female Ixodes ricinus ticks feeding for 6 days.</title>
        <authorList>
            <person name="Perner J."/>
            <person name="Ribeiro J.M.C."/>
        </authorList>
    </citation>
    <scope>NUCLEOTIDE SEQUENCE</scope>
    <source>
        <strain evidence="2">Semi-engorged</strain>
        <tissue evidence="2">Salivary glands</tissue>
    </source>
</reference>
<organism evidence="2">
    <name type="scientific">Ixodes ricinus</name>
    <name type="common">Common tick</name>
    <name type="synonym">Acarus ricinus</name>
    <dbReference type="NCBI Taxonomy" id="34613"/>
    <lineage>
        <taxon>Eukaryota</taxon>
        <taxon>Metazoa</taxon>
        <taxon>Ecdysozoa</taxon>
        <taxon>Arthropoda</taxon>
        <taxon>Chelicerata</taxon>
        <taxon>Arachnida</taxon>
        <taxon>Acari</taxon>
        <taxon>Parasitiformes</taxon>
        <taxon>Ixodida</taxon>
        <taxon>Ixodoidea</taxon>
        <taxon>Ixodidae</taxon>
        <taxon>Ixodinae</taxon>
        <taxon>Ixodes</taxon>
    </lineage>
</organism>
<sequence>MWGATHKGETGFFFFFWLWSRAGLLSLGCRPFRAVATDPLLPLVGQAAEELEPPFATKLALQGAYLPQNLHLGRVTTLPFQ</sequence>
<name>A0A6B0UE04_IXORI</name>
<feature type="chain" id="PRO_5025624008" evidence="1">
    <location>
        <begin position="25"/>
        <end position="81"/>
    </location>
</feature>